<sequence length="180" mass="20731">MTRRFSPVNPSSHKKIFTMRFILFFCKSKSFDVKAFLTSERDKSSLPYLIADLTSLKESGLSRDGIVRLPSFSISLSLFSFPHGSLSTPTNRQSKVTKKTGEQQRSTENWNRERKIAAELQNQKKTRESRRLQKTDSEDTVWKRRARDCTENEAAAIKRRKSTGHQRTARVARPNRPGIP</sequence>
<evidence type="ECO:0000313" key="1">
    <source>
        <dbReference type="EMBL" id="KAI5658429.1"/>
    </source>
</evidence>
<dbReference type="Proteomes" id="UP001060085">
    <property type="component" value="Linkage Group LG06"/>
</dbReference>
<comment type="caution">
    <text evidence="1">The sequence shown here is derived from an EMBL/GenBank/DDBJ whole genome shotgun (WGS) entry which is preliminary data.</text>
</comment>
<gene>
    <name evidence="1" type="ORF">M9H77_27222</name>
</gene>
<protein>
    <submittedName>
        <fullName evidence="1">Uncharacterized protein</fullName>
    </submittedName>
</protein>
<accession>A0ACC0ACR8</accession>
<organism evidence="1 2">
    <name type="scientific">Catharanthus roseus</name>
    <name type="common">Madagascar periwinkle</name>
    <name type="synonym">Vinca rosea</name>
    <dbReference type="NCBI Taxonomy" id="4058"/>
    <lineage>
        <taxon>Eukaryota</taxon>
        <taxon>Viridiplantae</taxon>
        <taxon>Streptophyta</taxon>
        <taxon>Embryophyta</taxon>
        <taxon>Tracheophyta</taxon>
        <taxon>Spermatophyta</taxon>
        <taxon>Magnoliopsida</taxon>
        <taxon>eudicotyledons</taxon>
        <taxon>Gunneridae</taxon>
        <taxon>Pentapetalae</taxon>
        <taxon>asterids</taxon>
        <taxon>lamiids</taxon>
        <taxon>Gentianales</taxon>
        <taxon>Apocynaceae</taxon>
        <taxon>Rauvolfioideae</taxon>
        <taxon>Vinceae</taxon>
        <taxon>Catharanthinae</taxon>
        <taxon>Catharanthus</taxon>
    </lineage>
</organism>
<evidence type="ECO:0000313" key="2">
    <source>
        <dbReference type="Proteomes" id="UP001060085"/>
    </source>
</evidence>
<dbReference type="EMBL" id="CM044706">
    <property type="protein sequence ID" value="KAI5658429.1"/>
    <property type="molecule type" value="Genomic_DNA"/>
</dbReference>
<name>A0ACC0ACR8_CATRO</name>
<proteinExistence type="predicted"/>
<reference evidence="2" key="1">
    <citation type="journal article" date="2023" name="Nat. Plants">
        <title>Single-cell RNA sequencing provides a high-resolution roadmap for understanding the multicellular compartmentation of specialized metabolism.</title>
        <authorList>
            <person name="Sun S."/>
            <person name="Shen X."/>
            <person name="Li Y."/>
            <person name="Li Y."/>
            <person name="Wang S."/>
            <person name="Li R."/>
            <person name="Zhang H."/>
            <person name="Shen G."/>
            <person name="Guo B."/>
            <person name="Wei J."/>
            <person name="Xu J."/>
            <person name="St-Pierre B."/>
            <person name="Chen S."/>
            <person name="Sun C."/>
        </authorList>
    </citation>
    <scope>NUCLEOTIDE SEQUENCE [LARGE SCALE GENOMIC DNA]</scope>
</reference>
<keyword evidence="2" id="KW-1185">Reference proteome</keyword>